<dbReference type="SUPFAM" id="SSF53850">
    <property type="entry name" value="Periplasmic binding protein-like II"/>
    <property type="match status" value="1"/>
</dbReference>
<organism evidence="6 7">
    <name type="scientific">Actibacterium pelagium</name>
    <dbReference type="NCBI Taxonomy" id="2029103"/>
    <lineage>
        <taxon>Bacteria</taxon>
        <taxon>Pseudomonadati</taxon>
        <taxon>Pseudomonadota</taxon>
        <taxon>Alphaproteobacteria</taxon>
        <taxon>Rhodobacterales</taxon>
        <taxon>Roseobacteraceae</taxon>
        <taxon>Actibacterium</taxon>
    </lineage>
</organism>
<dbReference type="PANTHER" id="PTHR30579">
    <property type="entry name" value="TRANSCRIPTIONAL REGULATOR"/>
    <property type="match status" value="1"/>
</dbReference>
<dbReference type="Gene3D" id="3.40.190.290">
    <property type="match status" value="1"/>
</dbReference>
<keyword evidence="2" id="KW-0805">Transcription regulation</keyword>
<keyword evidence="7" id="KW-1185">Reference proteome</keyword>
<dbReference type="Proteomes" id="UP000606730">
    <property type="component" value="Unassembled WGS sequence"/>
</dbReference>
<evidence type="ECO:0000256" key="4">
    <source>
        <dbReference type="ARBA" id="ARBA00023163"/>
    </source>
</evidence>
<comment type="similarity">
    <text evidence="1">Belongs to the LysR transcriptional regulatory family.</text>
</comment>
<comment type="caution">
    <text evidence="6">The sequence shown here is derived from an EMBL/GenBank/DDBJ whole genome shotgun (WGS) entry which is preliminary data.</text>
</comment>
<dbReference type="PROSITE" id="PS50931">
    <property type="entry name" value="HTH_LYSR"/>
    <property type="match status" value="1"/>
</dbReference>
<dbReference type="Pfam" id="PF00126">
    <property type="entry name" value="HTH_1"/>
    <property type="match status" value="1"/>
</dbReference>
<gene>
    <name evidence="6" type="ORF">GCM10011517_16580</name>
</gene>
<dbReference type="SUPFAM" id="SSF46785">
    <property type="entry name" value="Winged helix' DNA-binding domain"/>
    <property type="match status" value="1"/>
</dbReference>
<name>A0A917EIN5_9RHOB</name>
<dbReference type="InterPro" id="IPR036388">
    <property type="entry name" value="WH-like_DNA-bd_sf"/>
</dbReference>
<keyword evidence="3" id="KW-0238">DNA-binding</keyword>
<dbReference type="GO" id="GO:0003677">
    <property type="term" value="F:DNA binding"/>
    <property type="evidence" value="ECO:0007669"/>
    <property type="project" value="UniProtKB-KW"/>
</dbReference>
<dbReference type="GO" id="GO:0003700">
    <property type="term" value="F:DNA-binding transcription factor activity"/>
    <property type="evidence" value="ECO:0007669"/>
    <property type="project" value="InterPro"/>
</dbReference>
<dbReference type="Gene3D" id="1.10.10.10">
    <property type="entry name" value="Winged helix-like DNA-binding domain superfamily/Winged helix DNA-binding domain"/>
    <property type="match status" value="1"/>
</dbReference>
<reference evidence="6" key="1">
    <citation type="journal article" date="2014" name="Int. J. Syst. Evol. Microbiol.">
        <title>Complete genome sequence of Corynebacterium casei LMG S-19264T (=DSM 44701T), isolated from a smear-ripened cheese.</title>
        <authorList>
            <consortium name="US DOE Joint Genome Institute (JGI-PGF)"/>
            <person name="Walter F."/>
            <person name="Albersmeier A."/>
            <person name="Kalinowski J."/>
            <person name="Ruckert C."/>
        </authorList>
    </citation>
    <scope>NUCLEOTIDE SEQUENCE</scope>
    <source>
        <strain evidence="6">CGMCC 1.16012</strain>
    </source>
</reference>
<dbReference type="EMBL" id="BMKN01000002">
    <property type="protein sequence ID" value="GGE49465.1"/>
    <property type="molecule type" value="Genomic_DNA"/>
</dbReference>
<dbReference type="InterPro" id="IPR050176">
    <property type="entry name" value="LTTR"/>
</dbReference>
<proteinExistence type="inferred from homology"/>
<dbReference type="PRINTS" id="PR00039">
    <property type="entry name" value="HTHLYSR"/>
</dbReference>
<dbReference type="NCBIfam" id="NF009888">
    <property type="entry name" value="PRK13348.1"/>
    <property type="match status" value="1"/>
</dbReference>
<dbReference type="RefSeq" id="WP_095595136.1">
    <property type="nucleotide sequence ID" value="NZ_BMKN01000002.1"/>
</dbReference>
<feature type="domain" description="HTH lysR-type" evidence="5">
    <location>
        <begin position="1"/>
        <end position="59"/>
    </location>
</feature>
<protein>
    <submittedName>
        <fullName evidence="6">Transcriptional regulator ArgP</fullName>
    </submittedName>
</protein>
<dbReference type="InterPro" id="IPR017685">
    <property type="entry name" value="ArgP"/>
</dbReference>
<evidence type="ECO:0000256" key="1">
    <source>
        <dbReference type="ARBA" id="ARBA00009437"/>
    </source>
</evidence>
<evidence type="ECO:0000259" key="5">
    <source>
        <dbReference type="PROSITE" id="PS50931"/>
    </source>
</evidence>
<reference evidence="6" key="2">
    <citation type="submission" date="2020-09" db="EMBL/GenBank/DDBJ databases">
        <authorList>
            <person name="Sun Q."/>
            <person name="Zhou Y."/>
        </authorList>
    </citation>
    <scope>NUCLEOTIDE SEQUENCE</scope>
    <source>
        <strain evidence="6">CGMCC 1.16012</strain>
    </source>
</reference>
<dbReference type="InterPro" id="IPR036390">
    <property type="entry name" value="WH_DNA-bd_sf"/>
</dbReference>
<dbReference type="NCBIfam" id="TIGR03298">
    <property type="entry name" value="argP"/>
    <property type="match status" value="1"/>
</dbReference>
<evidence type="ECO:0000256" key="3">
    <source>
        <dbReference type="ARBA" id="ARBA00023125"/>
    </source>
</evidence>
<dbReference type="AlphaFoldDB" id="A0A917EIN5"/>
<accession>A0A917EIN5</accession>
<dbReference type="InterPro" id="IPR005119">
    <property type="entry name" value="LysR_subst-bd"/>
</dbReference>
<dbReference type="OrthoDB" id="3252676at2"/>
<evidence type="ECO:0000313" key="6">
    <source>
        <dbReference type="EMBL" id="GGE49465.1"/>
    </source>
</evidence>
<sequence length="295" mass="31964">MNFDPAQLAALSAVLRQGSFDAAATELNITQSAVSQRLKALEEKVGTPLVLRGAPCVATEAGQRLARHAQEVSLLEAKLGHDLGLETATARIRIAVNADSLGTWIIPALASVPLFYEVEVDDQDHSARWLKEGAVSAAVTSSAKPIQGCDSHALGAIEYIPTASPEFMARWFEGGVTKDRLERAPMMTFSAKDRLQLDWIEAAFGTKLHPPTHLLPSTHAFVDAALHGLGWGMNPKSLVADHIAKGRLVPVIPDANYLTPLYWQVARHVAEPLAPLTNAIRRRARTHLAPMSQKM</sequence>
<evidence type="ECO:0000256" key="2">
    <source>
        <dbReference type="ARBA" id="ARBA00023015"/>
    </source>
</evidence>
<evidence type="ECO:0000313" key="7">
    <source>
        <dbReference type="Proteomes" id="UP000606730"/>
    </source>
</evidence>
<dbReference type="Pfam" id="PF03466">
    <property type="entry name" value="LysR_substrate"/>
    <property type="match status" value="1"/>
</dbReference>
<dbReference type="PANTHER" id="PTHR30579:SF2">
    <property type="entry name" value="HTH-TYPE TRANSCRIPTIONAL REGULATOR ARGP"/>
    <property type="match status" value="1"/>
</dbReference>
<keyword evidence="4" id="KW-0804">Transcription</keyword>
<dbReference type="InterPro" id="IPR000847">
    <property type="entry name" value="LysR_HTH_N"/>
</dbReference>
<dbReference type="NCBIfam" id="NF002964">
    <property type="entry name" value="PRK03635.1"/>
    <property type="match status" value="1"/>
</dbReference>